<accession>D6ZCG6</accession>
<evidence type="ECO:0000313" key="6">
    <source>
        <dbReference type="EMBL" id="ADG97008.1"/>
    </source>
</evidence>
<dbReference type="Pfam" id="PF20401">
    <property type="entry name" value="Rhomboid_2"/>
    <property type="match status" value="1"/>
</dbReference>
<dbReference type="InterPro" id="IPR046862">
    <property type="entry name" value="Rhomboid_2"/>
</dbReference>
<sequence length="246" mass="26500">MTSLAQAAPLRWAARFPVTLCYVLGLAAVAFFQRGLSDARGQQLVSQTSTNLRNLAEGRWLTLLESAFVTQEDPSRIWVWLPGFACLLALGEWIWRSRRLAGAIVLSHVGGTALVALGLVVALRLGWAESSVVDDDDVGVSYASMGAFGALIGAVPRALRLPWAAWWLAAAALALWRDRDFTSAGHLVSLCLGLMAGAWFARGGERTRWTPLMLCLAAVAFVFSFDVLVDVRAFGFDPQAPAASPP</sequence>
<evidence type="ECO:0000256" key="3">
    <source>
        <dbReference type="ARBA" id="ARBA00022989"/>
    </source>
</evidence>
<dbReference type="AlphaFoldDB" id="D6ZCG6"/>
<dbReference type="KEGG" id="srt:Srot_0524"/>
<keyword evidence="3 5" id="KW-1133">Transmembrane helix</keyword>
<evidence type="ECO:0000256" key="2">
    <source>
        <dbReference type="ARBA" id="ARBA00022692"/>
    </source>
</evidence>
<keyword evidence="4 5" id="KW-0472">Membrane</keyword>
<evidence type="ECO:0000256" key="1">
    <source>
        <dbReference type="ARBA" id="ARBA00004141"/>
    </source>
</evidence>
<protein>
    <submittedName>
        <fullName evidence="6">Transmembrane protein</fullName>
    </submittedName>
</protein>
<evidence type="ECO:0000313" key="7">
    <source>
        <dbReference type="Proteomes" id="UP000002247"/>
    </source>
</evidence>
<gene>
    <name evidence="6" type="ordered locus">Srot_0524</name>
</gene>
<feature type="transmembrane region" description="Helical" evidence="5">
    <location>
        <begin position="183"/>
        <end position="200"/>
    </location>
</feature>
<feature type="transmembrane region" description="Helical" evidence="5">
    <location>
        <begin position="102"/>
        <end position="127"/>
    </location>
</feature>
<dbReference type="InterPro" id="IPR035952">
    <property type="entry name" value="Rhomboid-like_sf"/>
</dbReference>
<evidence type="ECO:0000256" key="5">
    <source>
        <dbReference type="SAM" id="Phobius"/>
    </source>
</evidence>
<feature type="transmembrane region" description="Helical" evidence="5">
    <location>
        <begin position="12"/>
        <end position="32"/>
    </location>
</feature>
<feature type="transmembrane region" description="Helical" evidence="5">
    <location>
        <begin position="77"/>
        <end position="95"/>
    </location>
</feature>
<dbReference type="RefSeq" id="WP_013137464.1">
    <property type="nucleotide sequence ID" value="NC_014168.1"/>
</dbReference>
<dbReference type="Gene3D" id="1.20.1540.10">
    <property type="entry name" value="Rhomboid-like"/>
    <property type="match status" value="1"/>
</dbReference>
<dbReference type="Proteomes" id="UP000002247">
    <property type="component" value="Chromosome"/>
</dbReference>
<comment type="subcellular location">
    <subcellularLocation>
        <location evidence="1">Membrane</location>
        <topology evidence="1">Multi-pass membrane protein</topology>
    </subcellularLocation>
</comment>
<dbReference type="EMBL" id="CP001958">
    <property type="protein sequence ID" value="ADG97008.1"/>
    <property type="molecule type" value="Genomic_DNA"/>
</dbReference>
<dbReference type="HOGENOM" id="CLU_067786_0_0_11"/>
<dbReference type="GO" id="GO:0016020">
    <property type="term" value="C:membrane"/>
    <property type="evidence" value="ECO:0007669"/>
    <property type="project" value="UniProtKB-SubCell"/>
</dbReference>
<evidence type="ECO:0000256" key="4">
    <source>
        <dbReference type="ARBA" id="ARBA00023136"/>
    </source>
</evidence>
<organism evidence="6 7">
    <name type="scientific">Segniliparus rotundus (strain ATCC BAA-972 / CDC 1076 / CIP 108378 / DSM 44985 / JCM 13578)</name>
    <dbReference type="NCBI Taxonomy" id="640132"/>
    <lineage>
        <taxon>Bacteria</taxon>
        <taxon>Bacillati</taxon>
        <taxon>Actinomycetota</taxon>
        <taxon>Actinomycetes</taxon>
        <taxon>Mycobacteriales</taxon>
        <taxon>Segniliparaceae</taxon>
        <taxon>Segniliparus</taxon>
    </lineage>
</organism>
<reference evidence="6 7" key="1">
    <citation type="journal article" date="2010" name="Stand. Genomic Sci.">
        <title>Complete genome sequence of Segniliparus rotundus type strain (CDC 1076).</title>
        <authorList>
            <person name="Sikorski J."/>
            <person name="Lapidus A."/>
            <person name="Copeland A."/>
            <person name="Misra M."/>
            <person name="Glavina Del Rio T."/>
            <person name="Nolan M."/>
            <person name="Lucas S."/>
            <person name="Chen F."/>
            <person name="Tice H."/>
            <person name="Cheng J.F."/>
            <person name="Jando M."/>
            <person name="Schneider S."/>
            <person name="Bruce D."/>
            <person name="Goodwin L."/>
            <person name="Pitluck S."/>
            <person name="Liolios K."/>
            <person name="Mikhailova N."/>
            <person name="Pati A."/>
            <person name="Ivanova N."/>
            <person name="Mavromatis K."/>
            <person name="Chen A."/>
            <person name="Palaniappan K."/>
            <person name="Chertkov O."/>
            <person name="Land M."/>
            <person name="Hauser L."/>
            <person name="Chang Y.J."/>
            <person name="Jeffries C.D."/>
            <person name="Brettin T."/>
            <person name="Detter J.C."/>
            <person name="Han C."/>
            <person name="Rohde M."/>
            <person name="Goker M."/>
            <person name="Bristow J."/>
            <person name="Eisen J.A."/>
            <person name="Markowitz V."/>
            <person name="Hugenholtz P."/>
            <person name="Kyrpides N.C."/>
            <person name="Klenk H.P."/>
        </authorList>
    </citation>
    <scope>NUCLEOTIDE SEQUENCE [LARGE SCALE GENOMIC DNA]</scope>
    <source>
        <strain evidence="7">ATCC BAA-972 / CDC 1076 / CIP 108378 / DSM 44985 / JCM 13578</strain>
    </source>
</reference>
<keyword evidence="2 5" id="KW-0812">Transmembrane</keyword>
<dbReference type="eggNOG" id="ENOG5034391">
    <property type="taxonomic scope" value="Bacteria"/>
</dbReference>
<dbReference type="STRING" id="640132.Srot_0524"/>
<dbReference type="OrthoDB" id="2242583at2"/>
<keyword evidence="7" id="KW-1185">Reference proteome</keyword>
<proteinExistence type="predicted"/>
<name>D6ZCG6_SEGRD</name>
<feature type="transmembrane region" description="Helical" evidence="5">
    <location>
        <begin position="139"/>
        <end position="156"/>
    </location>
</feature>
<feature type="transmembrane region" description="Helical" evidence="5">
    <location>
        <begin position="212"/>
        <end position="229"/>
    </location>
</feature>